<evidence type="ECO:0000256" key="2">
    <source>
        <dbReference type="ARBA" id="ARBA00010280"/>
    </source>
</evidence>
<dbReference type="GO" id="GO:0006189">
    <property type="term" value="P:'de novo' IMP biosynthetic process"/>
    <property type="evidence" value="ECO:0007669"/>
    <property type="project" value="UniProtKB-UniRule"/>
</dbReference>
<evidence type="ECO:0000256" key="12">
    <source>
        <dbReference type="ARBA" id="ARBA00049057"/>
    </source>
</evidence>
<keyword evidence="13" id="KW-0963">Cytoplasm</keyword>
<dbReference type="InterPro" id="IPR010918">
    <property type="entry name" value="PurM-like_C_dom"/>
</dbReference>
<dbReference type="SUPFAM" id="SSF55326">
    <property type="entry name" value="PurM N-terminal domain-like"/>
    <property type="match status" value="1"/>
</dbReference>
<dbReference type="GO" id="GO:0005829">
    <property type="term" value="C:cytosol"/>
    <property type="evidence" value="ECO:0007669"/>
    <property type="project" value="TreeGrafter"/>
</dbReference>
<dbReference type="eggNOG" id="COG0150">
    <property type="taxonomic scope" value="Bacteria"/>
</dbReference>
<dbReference type="STRING" id="663321.REG_0933"/>
<keyword evidence="7 13" id="KW-0658">Purine biosynthesis</keyword>
<dbReference type="SUPFAM" id="SSF56042">
    <property type="entry name" value="PurM C-terminal domain-like"/>
    <property type="match status" value="1"/>
</dbReference>
<dbReference type="HAMAP" id="MF_00741">
    <property type="entry name" value="AIRS"/>
    <property type="match status" value="1"/>
</dbReference>
<dbReference type="Proteomes" id="UP000005726">
    <property type="component" value="Unassembled WGS sequence"/>
</dbReference>
<dbReference type="FunFam" id="3.90.650.10:FF:000001">
    <property type="entry name" value="Phosphoribosylformylglycinamidine cyclo-ligase"/>
    <property type="match status" value="1"/>
</dbReference>
<dbReference type="AlphaFoldDB" id="E0WSK6"/>
<evidence type="ECO:0000259" key="15">
    <source>
        <dbReference type="Pfam" id="PF02769"/>
    </source>
</evidence>
<dbReference type="InterPro" id="IPR036921">
    <property type="entry name" value="PurM-like_N_sf"/>
</dbReference>
<feature type="domain" description="PurM-like N-terminal" evidence="14">
    <location>
        <begin position="97"/>
        <end position="201"/>
    </location>
</feature>
<evidence type="ECO:0000256" key="7">
    <source>
        <dbReference type="ARBA" id="ARBA00022755"/>
    </source>
</evidence>
<evidence type="ECO:0000259" key="14">
    <source>
        <dbReference type="Pfam" id="PF00586"/>
    </source>
</evidence>
<dbReference type="GO" id="GO:0046084">
    <property type="term" value="P:adenine biosynthetic process"/>
    <property type="evidence" value="ECO:0007669"/>
    <property type="project" value="TreeGrafter"/>
</dbReference>
<dbReference type="EC" id="6.3.3.1" evidence="3 13"/>
<dbReference type="UniPathway" id="UPA00074">
    <property type="reaction ID" value="UER00129"/>
</dbReference>
<dbReference type="GO" id="GO:0004637">
    <property type="term" value="F:phosphoribosylamine-glycine ligase activity"/>
    <property type="evidence" value="ECO:0007669"/>
    <property type="project" value="TreeGrafter"/>
</dbReference>
<name>E0WSK6_9ENTR</name>
<evidence type="ECO:0000256" key="4">
    <source>
        <dbReference type="ARBA" id="ARBA00020367"/>
    </source>
</evidence>
<evidence type="ECO:0000256" key="11">
    <source>
        <dbReference type="ARBA" id="ARBA00033093"/>
    </source>
</evidence>
<dbReference type="PANTHER" id="PTHR10520:SF12">
    <property type="entry name" value="TRIFUNCTIONAL PURINE BIOSYNTHETIC PROTEIN ADENOSINE-3"/>
    <property type="match status" value="1"/>
</dbReference>
<dbReference type="Pfam" id="PF02769">
    <property type="entry name" value="AIRS_C"/>
    <property type="match status" value="1"/>
</dbReference>
<reference evidence="16" key="1">
    <citation type="journal article" date="2009" name="Environ. Microbiol.">
        <title>Dynamics of genome evolution in facultative symbionts of aphids.</title>
        <authorList>
            <person name="Degnan P.H."/>
            <person name="Leonardo T.E."/>
            <person name="Cass B.N."/>
            <person name="Hurwitz B."/>
            <person name="Stern D."/>
            <person name="Gibbs R.A."/>
            <person name="Richards S."/>
            <person name="Moran N.A."/>
        </authorList>
    </citation>
    <scope>NUCLEOTIDE SEQUENCE [LARGE SCALE GENOMIC DNA]</scope>
    <source>
        <strain evidence="16">LSR1</strain>
    </source>
</reference>
<organism evidence="16 17">
    <name type="scientific">Candidatus Regiella insecticola LSR1</name>
    <dbReference type="NCBI Taxonomy" id="663321"/>
    <lineage>
        <taxon>Bacteria</taxon>
        <taxon>Pseudomonadati</taxon>
        <taxon>Pseudomonadota</taxon>
        <taxon>Gammaproteobacteria</taxon>
        <taxon>Enterobacterales</taxon>
        <taxon>Enterobacteriaceae</taxon>
        <taxon>aphid secondary symbionts</taxon>
        <taxon>Candidatus Regiella</taxon>
    </lineage>
</organism>
<sequence>MIRRIPAANNAAASKAKGISTSTRDFEIITNRPGDLVVTNKNSLNYKDAGVDIDAGNQLVDQIKDVVKETTRSEVIGGLGGFGALCAIPKKYSEPILVSATDGVGTKLRLAMDLNRHDTIGIDLVAMCVNDLVVQGAEPLFFLDYFATGKLDINIAKNVITGIAEGCKQSGCALVGGETAEMPGMYQGEDYDVAGFCVGVVERKAIIDGSKVAAGDTLIALGACGPHSNGYSLIRKILDKNKTDPQQTLLKEKSLADWLLEPTKIYVKSILKLIANPKKINIHAIAHLTGGGFWENIPRVLPEGTQAVIKETSWQWPEIFRWLQKEGNVSRHDMYHTFNCGVGMVIALPASEADDAITLLNAEGEEAWKIGNIAPLPKAEDAERVIINP</sequence>
<dbReference type="NCBIfam" id="TIGR00878">
    <property type="entry name" value="purM"/>
    <property type="match status" value="1"/>
</dbReference>
<keyword evidence="5 13" id="KW-0436">Ligase</keyword>
<accession>E0WSK6</accession>
<dbReference type="EMBL" id="GL379591">
    <property type="protein sequence ID" value="EFL91975.1"/>
    <property type="molecule type" value="Genomic_DNA"/>
</dbReference>
<keyword evidence="17" id="KW-1185">Reference proteome</keyword>
<proteinExistence type="inferred from homology"/>
<gene>
    <name evidence="13 16" type="primary">purM</name>
    <name evidence="16" type="ORF">REG_0933</name>
</gene>
<comment type="similarity">
    <text evidence="2 13">Belongs to the AIR synthase family.</text>
</comment>
<keyword evidence="8 13" id="KW-0067">ATP-binding</keyword>
<evidence type="ECO:0000256" key="9">
    <source>
        <dbReference type="ARBA" id="ARBA00031908"/>
    </source>
</evidence>
<comment type="pathway">
    <text evidence="1 13">Purine metabolism; IMP biosynthesis via de novo pathway; 5-amino-1-(5-phospho-D-ribosyl)imidazole from N(2)-formyl-N(1)-(5-phospho-D-ribosyl)glycinamide: step 2/2.</text>
</comment>
<dbReference type="GO" id="GO:0004641">
    <property type="term" value="F:phosphoribosylformylglycinamidine cyclo-ligase activity"/>
    <property type="evidence" value="ECO:0007669"/>
    <property type="project" value="UniProtKB-UniRule"/>
</dbReference>
<evidence type="ECO:0000313" key="16">
    <source>
        <dbReference type="EMBL" id="EFL91975.1"/>
    </source>
</evidence>
<evidence type="ECO:0000256" key="13">
    <source>
        <dbReference type="HAMAP-Rule" id="MF_00741"/>
    </source>
</evidence>
<dbReference type="GO" id="GO:0005524">
    <property type="term" value="F:ATP binding"/>
    <property type="evidence" value="ECO:0007669"/>
    <property type="project" value="UniProtKB-KW"/>
</dbReference>
<keyword evidence="6 13" id="KW-0547">Nucleotide-binding</keyword>
<dbReference type="PANTHER" id="PTHR10520">
    <property type="entry name" value="TRIFUNCTIONAL PURINE BIOSYNTHETIC PROTEIN ADENOSINE-3-RELATED"/>
    <property type="match status" value="1"/>
</dbReference>
<dbReference type="Gene3D" id="3.30.1330.10">
    <property type="entry name" value="PurM-like, N-terminal domain"/>
    <property type="match status" value="1"/>
</dbReference>
<dbReference type="CDD" id="cd02196">
    <property type="entry name" value="PurM"/>
    <property type="match status" value="1"/>
</dbReference>
<evidence type="ECO:0000256" key="8">
    <source>
        <dbReference type="ARBA" id="ARBA00022840"/>
    </source>
</evidence>
<evidence type="ECO:0000256" key="5">
    <source>
        <dbReference type="ARBA" id="ARBA00022598"/>
    </source>
</evidence>
<protein>
    <recommendedName>
        <fullName evidence="4 13">Phosphoribosylformylglycinamidine cyclo-ligase</fullName>
        <ecNumber evidence="3 13">6.3.3.1</ecNumber>
    </recommendedName>
    <alternativeName>
        <fullName evidence="10 13">AIR synthase</fullName>
    </alternativeName>
    <alternativeName>
        <fullName evidence="11 13">AIRS</fullName>
    </alternativeName>
    <alternativeName>
        <fullName evidence="9 13">Phosphoribosyl-aminoimidazole synthetase</fullName>
    </alternativeName>
</protein>
<feature type="domain" description="PurM-like C-terminal" evidence="15">
    <location>
        <begin position="214"/>
        <end position="374"/>
    </location>
</feature>
<evidence type="ECO:0000256" key="3">
    <source>
        <dbReference type="ARBA" id="ARBA00013047"/>
    </source>
</evidence>
<dbReference type="FunFam" id="3.30.1330.10:FF:000001">
    <property type="entry name" value="Phosphoribosylformylglycinamidine cyclo-ligase"/>
    <property type="match status" value="1"/>
</dbReference>
<comment type="catalytic activity">
    <reaction evidence="12 13">
        <text>2-formamido-N(1)-(5-O-phospho-beta-D-ribosyl)acetamidine + ATP = 5-amino-1-(5-phospho-beta-D-ribosyl)imidazole + ADP + phosphate + H(+)</text>
        <dbReference type="Rhea" id="RHEA:23032"/>
        <dbReference type="ChEBI" id="CHEBI:15378"/>
        <dbReference type="ChEBI" id="CHEBI:30616"/>
        <dbReference type="ChEBI" id="CHEBI:43474"/>
        <dbReference type="ChEBI" id="CHEBI:137981"/>
        <dbReference type="ChEBI" id="CHEBI:147287"/>
        <dbReference type="ChEBI" id="CHEBI:456216"/>
        <dbReference type="EC" id="6.3.3.1"/>
    </reaction>
</comment>
<evidence type="ECO:0000313" key="17">
    <source>
        <dbReference type="Proteomes" id="UP000005726"/>
    </source>
</evidence>
<dbReference type="InterPro" id="IPR036676">
    <property type="entry name" value="PurM-like_C_sf"/>
</dbReference>
<dbReference type="InterPro" id="IPR016188">
    <property type="entry name" value="PurM-like_N"/>
</dbReference>
<evidence type="ECO:0000256" key="1">
    <source>
        <dbReference type="ARBA" id="ARBA00004686"/>
    </source>
</evidence>
<dbReference type="Pfam" id="PF00586">
    <property type="entry name" value="AIRS"/>
    <property type="match status" value="1"/>
</dbReference>
<dbReference type="Gene3D" id="3.90.650.10">
    <property type="entry name" value="PurM-like C-terminal domain"/>
    <property type="match status" value="1"/>
</dbReference>
<comment type="subcellular location">
    <subcellularLocation>
        <location evidence="13">Cytoplasm</location>
    </subcellularLocation>
</comment>
<evidence type="ECO:0000256" key="10">
    <source>
        <dbReference type="ARBA" id="ARBA00032931"/>
    </source>
</evidence>
<evidence type="ECO:0000256" key="6">
    <source>
        <dbReference type="ARBA" id="ARBA00022741"/>
    </source>
</evidence>
<dbReference type="HOGENOM" id="CLU_047116_0_0_6"/>
<dbReference type="InterPro" id="IPR004733">
    <property type="entry name" value="PurM_cligase"/>
</dbReference>